<keyword evidence="2" id="KW-1185">Reference proteome</keyword>
<dbReference type="EMBL" id="ANIE01000005">
    <property type="protein sequence ID" value="KEF31287.1"/>
    <property type="molecule type" value="Genomic_DNA"/>
</dbReference>
<proteinExistence type="predicted"/>
<accession>A0A072N251</accession>
<organism evidence="1 2">
    <name type="scientific">Marinobacter nitratireducens</name>
    <dbReference type="NCBI Taxonomy" id="1137280"/>
    <lineage>
        <taxon>Bacteria</taxon>
        <taxon>Pseudomonadati</taxon>
        <taxon>Pseudomonadota</taxon>
        <taxon>Gammaproteobacteria</taxon>
        <taxon>Pseudomonadales</taxon>
        <taxon>Marinobacteraceae</taxon>
        <taxon>Marinobacter</taxon>
    </lineage>
</organism>
<reference evidence="1 2" key="1">
    <citation type="submission" date="2012-12" db="EMBL/GenBank/DDBJ databases">
        <title>Genome assembly of Marinobacter sp. AK21.</title>
        <authorList>
            <person name="Khatri I."/>
            <person name="Kumar R."/>
            <person name="Vaidya B."/>
            <person name="Subramanian S."/>
            <person name="Pinnaka A."/>
        </authorList>
    </citation>
    <scope>NUCLEOTIDE SEQUENCE [LARGE SCALE GENOMIC DNA]</scope>
    <source>
        <strain evidence="1 2">AK21</strain>
    </source>
</reference>
<comment type="caution">
    <text evidence="1">The sequence shown here is derived from an EMBL/GenBank/DDBJ whole genome shotgun (WGS) entry which is preliminary data.</text>
</comment>
<dbReference type="Proteomes" id="UP000035057">
    <property type="component" value="Unassembled WGS sequence"/>
</dbReference>
<evidence type="ECO:0000313" key="2">
    <source>
        <dbReference type="Proteomes" id="UP000035057"/>
    </source>
</evidence>
<dbReference type="AlphaFoldDB" id="A0A072N251"/>
<dbReference type="Pfam" id="PF12228">
    <property type="entry name" value="DUF3604"/>
    <property type="match status" value="1"/>
</dbReference>
<protein>
    <recommendedName>
        <fullName evidence="3">DUF3604 domain-containing protein</fullName>
    </recommendedName>
</protein>
<gene>
    <name evidence="1" type="ORF">D777_01636</name>
</gene>
<dbReference type="STRING" id="1137280.D777_01636"/>
<sequence length="604" mass="66220">MHTEYSLDAVATRLKPEDAYRFALGEAVAAPPYDEAGNSLVPPHQIDRPLDFAAITDHGEWLGERQLCTDPTIDQVAYYSPECTLFREDKELGFLLFGGGAAAFSPDIFPKLESGSLDSLTETGKQRAPFCGALGEKCEAAARGPWMDTQLQAERFNQPGCFTTFNAYEYTLSPQSDNLHRNVIFRGTEVPTIPVSANEAPTPTDLWRELDEACTGDCEYLTIPHNSNLSNGRMFASPNDVDASDSYDVDERRKAEPLIEIFQVKGSSECSQSEGASEDDPLCDFEQLASTNFVQFFLGVNPLPVAPAYTNTVRYGLKQGLLLERQFGANPFQYGFVASTDSHFGLPGSVDEQNFPGHRDVPPVNGVKDDAYNNPGGLAVAWAEENTRDALFDAFKRKETYATSGPRLQLRVFGGNQSGLPENMCQGSGESFVRQGDAGGVPMGGELHVGQGRPRLAIWAAADAWPRENGRTKAVPLARMQVIKGWLELDESGNPVTKHKVYDVAGAEQSDWQVDTADCSVSGSGPAQLCGVWDDPDFEPSQSAFYYARVVEQPTCRWLTRQCLAAPENLDCDNPPEEWAGCCAVDTPPTVQERAWASPIWYKQ</sequence>
<evidence type="ECO:0008006" key="3">
    <source>
        <dbReference type="Google" id="ProtNLM"/>
    </source>
</evidence>
<name>A0A072N251_9GAMM</name>
<evidence type="ECO:0000313" key="1">
    <source>
        <dbReference type="EMBL" id="KEF31287.1"/>
    </source>
</evidence>
<dbReference type="InterPro" id="IPR022028">
    <property type="entry name" value="DUF3604"/>
</dbReference>
<dbReference type="PATRIC" id="fig|1137280.3.peg.1448"/>